<gene>
    <name evidence="1" type="ORF">EDD53_1466</name>
</gene>
<name>A0A3N4U9B9_9RHOB</name>
<comment type="caution">
    <text evidence="1">The sequence shown here is derived from an EMBL/GenBank/DDBJ whole genome shotgun (WGS) entry which is preliminary data.</text>
</comment>
<dbReference type="AlphaFoldDB" id="A0A3N4U9B9"/>
<evidence type="ECO:0000313" key="2">
    <source>
        <dbReference type="Proteomes" id="UP000269689"/>
    </source>
</evidence>
<dbReference type="RefSeq" id="WP_123792545.1">
    <property type="nucleotide sequence ID" value="NZ_RKQK01000002.1"/>
</dbReference>
<evidence type="ECO:0000313" key="1">
    <source>
        <dbReference type="EMBL" id="RPE67062.1"/>
    </source>
</evidence>
<proteinExistence type="predicted"/>
<sequence>MKILVMGTSHTAALRDAADWIGATYPDLDVTYFSLPGFYHARAQMNGPWFGPAKDDDKGRDISLQMNGCTAINLDDFAHILHIGSRFSLVKCSQLMADFDILGHPTRTGRPLMTRAAALGLIAASVEQDVATRSVMADHDPRFTFMPAPYPLARSRMHGAGHEPALSRLDARDTAQDWADTYSKVIQTTLANVENHFLAQPVSTLAAPFFTDNIYALTEDTADNRHMNASFGQAVFAHFATHRLGLDPVTHITAATPFAGRQHDSAHPASSRQNAI</sequence>
<accession>A0A3N4U9B9</accession>
<protein>
    <submittedName>
        <fullName evidence="1">Uncharacterized protein</fullName>
    </submittedName>
</protein>
<dbReference type="Proteomes" id="UP000269689">
    <property type="component" value="Unassembled WGS sequence"/>
</dbReference>
<organism evidence="1 2">
    <name type="scientific">Pacificibacter maritimus</name>
    <dbReference type="NCBI Taxonomy" id="762213"/>
    <lineage>
        <taxon>Bacteria</taxon>
        <taxon>Pseudomonadati</taxon>
        <taxon>Pseudomonadota</taxon>
        <taxon>Alphaproteobacteria</taxon>
        <taxon>Rhodobacterales</taxon>
        <taxon>Roseobacteraceae</taxon>
        <taxon>Pacificibacter</taxon>
    </lineage>
</organism>
<reference evidence="1 2" key="1">
    <citation type="submission" date="2018-11" db="EMBL/GenBank/DDBJ databases">
        <title>Genomic Encyclopedia of Type Strains, Phase IV (KMG-IV): sequencing the most valuable type-strain genomes for metagenomic binning, comparative biology and taxonomic classification.</title>
        <authorList>
            <person name="Goeker M."/>
        </authorList>
    </citation>
    <scope>NUCLEOTIDE SEQUENCE [LARGE SCALE GENOMIC DNA]</scope>
    <source>
        <strain evidence="1 2">DSM 104731</strain>
    </source>
</reference>
<keyword evidence="2" id="KW-1185">Reference proteome</keyword>
<dbReference type="OrthoDB" id="7859635at2"/>
<dbReference type="EMBL" id="RKQK01000002">
    <property type="protein sequence ID" value="RPE67062.1"/>
    <property type="molecule type" value="Genomic_DNA"/>
</dbReference>